<feature type="non-terminal residue" evidence="3">
    <location>
        <position position="201"/>
    </location>
</feature>
<feature type="compositionally biased region" description="Basic and acidic residues" evidence="2">
    <location>
        <begin position="129"/>
        <end position="142"/>
    </location>
</feature>
<evidence type="ECO:0000313" key="3">
    <source>
        <dbReference type="EMBL" id="CAK9111751.1"/>
    </source>
</evidence>
<feature type="region of interest" description="Disordered" evidence="2">
    <location>
        <begin position="104"/>
        <end position="143"/>
    </location>
</feature>
<dbReference type="EMBL" id="CAXAMM010043790">
    <property type="protein sequence ID" value="CAK9111751.1"/>
    <property type="molecule type" value="Genomic_DNA"/>
</dbReference>
<feature type="coiled-coil region" evidence="1">
    <location>
        <begin position="4"/>
        <end position="52"/>
    </location>
</feature>
<proteinExistence type="predicted"/>
<keyword evidence="1" id="KW-0175">Coiled coil</keyword>
<keyword evidence="4" id="KW-1185">Reference proteome</keyword>
<gene>
    <name evidence="3" type="ORF">SCF082_LOCUS51835</name>
</gene>
<feature type="non-terminal residue" evidence="3">
    <location>
        <position position="1"/>
    </location>
</feature>
<protein>
    <submittedName>
        <fullName evidence="3">Uncharacterized protein</fullName>
    </submittedName>
</protein>
<name>A0ABP0SHJ9_9DINO</name>
<evidence type="ECO:0000313" key="4">
    <source>
        <dbReference type="Proteomes" id="UP001642464"/>
    </source>
</evidence>
<accession>A0ABP0SHJ9</accession>
<organism evidence="3 4">
    <name type="scientific">Durusdinium trenchii</name>
    <dbReference type="NCBI Taxonomy" id="1381693"/>
    <lineage>
        <taxon>Eukaryota</taxon>
        <taxon>Sar</taxon>
        <taxon>Alveolata</taxon>
        <taxon>Dinophyceae</taxon>
        <taxon>Suessiales</taxon>
        <taxon>Symbiodiniaceae</taxon>
        <taxon>Durusdinium</taxon>
    </lineage>
</organism>
<evidence type="ECO:0000256" key="2">
    <source>
        <dbReference type="SAM" id="MobiDB-lite"/>
    </source>
</evidence>
<reference evidence="3 4" key="1">
    <citation type="submission" date="2024-02" db="EMBL/GenBank/DDBJ databases">
        <authorList>
            <person name="Chen Y."/>
            <person name="Shah S."/>
            <person name="Dougan E. K."/>
            <person name="Thang M."/>
            <person name="Chan C."/>
        </authorList>
    </citation>
    <scope>NUCLEOTIDE SEQUENCE [LARGE SCALE GENOMIC DNA]</scope>
</reference>
<evidence type="ECO:0000256" key="1">
    <source>
        <dbReference type="SAM" id="Coils"/>
    </source>
</evidence>
<sequence>EREAAELALANETLKAEVEQLKRDLSEARTSLEEANQQKAALAARLEEHEKRICMLEGQKESPTAPTEPAVQTEADSLRAELELMKKERRGRCSDLAARTRRMLAGSGPAVVPNGSAPSGADMASGPSERGERAPVAHDWMRGGRGHVSAADMASGPRMQQEADRPSVLGVAHGEHSWMTGGQVSAADMASGPGVQEAGTV</sequence>
<comment type="caution">
    <text evidence="3">The sequence shown here is derived from an EMBL/GenBank/DDBJ whole genome shotgun (WGS) entry which is preliminary data.</text>
</comment>
<dbReference type="Proteomes" id="UP001642464">
    <property type="component" value="Unassembled WGS sequence"/>
</dbReference>